<protein>
    <recommendedName>
        <fullName evidence="8">Rhodopsin domain-containing protein</fullName>
    </recommendedName>
</protein>
<evidence type="ECO:0000313" key="10">
    <source>
        <dbReference type="Proteomes" id="UP000249402"/>
    </source>
</evidence>
<dbReference type="Pfam" id="PF20684">
    <property type="entry name" value="Fung_rhodopsin"/>
    <property type="match status" value="1"/>
</dbReference>
<evidence type="ECO:0000313" key="9">
    <source>
        <dbReference type="EMBL" id="RAL04833.1"/>
    </source>
</evidence>
<dbReference type="Proteomes" id="UP000249402">
    <property type="component" value="Unassembled WGS sequence"/>
</dbReference>
<dbReference type="InterPro" id="IPR049326">
    <property type="entry name" value="Rhodopsin_dom_fungi"/>
</dbReference>
<feature type="transmembrane region" description="Helical" evidence="7">
    <location>
        <begin position="101"/>
        <end position="128"/>
    </location>
</feature>
<sequence>MEGARVVPVGNAAAEYDLAHPWLRSTNQVLAAVGMAVCTGLLIMRIYTKIHIMRKFWWDDVCLILAWAFSVGTQAIILYGYNYAGYGVHMWNLTVPVLELYAKTILAGTIIYLPALATAKFALLMLYYRLMSMLRVWRRIIYVVAFIIAGYSLAITLSLIFACNPIAKNWDVTITHGHCIDRTGFYLATAITNTVSDIILVLIPIPVVFRLRLPLVQKLGISCMFGIGCLTIITSILRLVTLMPLVTSKDQSYKIAVAIIFVIVEANFIIICGCLPYFKQFLRFHAPRWIGDSRASASSQTRQPESLHSTPSSKRRKPGLSVLQDDIERALSQPEEAHCACVLGGRHASGDALHELIRG</sequence>
<feature type="transmembrane region" description="Helical" evidence="7">
    <location>
        <begin position="255"/>
        <end position="278"/>
    </location>
</feature>
<evidence type="ECO:0000256" key="1">
    <source>
        <dbReference type="ARBA" id="ARBA00004141"/>
    </source>
</evidence>
<evidence type="ECO:0000256" key="3">
    <source>
        <dbReference type="ARBA" id="ARBA00022989"/>
    </source>
</evidence>
<keyword evidence="2 7" id="KW-0812">Transmembrane</keyword>
<comment type="subcellular location">
    <subcellularLocation>
        <location evidence="1">Membrane</location>
        <topology evidence="1">Multi-pass membrane protein</topology>
    </subcellularLocation>
</comment>
<dbReference type="STRING" id="1448316.A0A395HBF6"/>
<evidence type="ECO:0000256" key="6">
    <source>
        <dbReference type="SAM" id="MobiDB-lite"/>
    </source>
</evidence>
<organism evidence="9 10">
    <name type="scientific">Aspergillus ibericus CBS 121593</name>
    <dbReference type="NCBI Taxonomy" id="1448316"/>
    <lineage>
        <taxon>Eukaryota</taxon>
        <taxon>Fungi</taxon>
        <taxon>Dikarya</taxon>
        <taxon>Ascomycota</taxon>
        <taxon>Pezizomycotina</taxon>
        <taxon>Eurotiomycetes</taxon>
        <taxon>Eurotiomycetidae</taxon>
        <taxon>Eurotiales</taxon>
        <taxon>Aspergillaceae</taxon>
        <taxon>Aspergillus</taxon>
        <taxon>Aspergillus subgen. Circumdati</taxon>
    </lineage>
</organism>
<feature type="compositionally biased region" description="Polar residues" evidence="6">
    <location>
        <begin position="295"/>
        <end position="312"/>
    </location>
</feature>
<evidence type="ECO:0000256" key="5">
    <source>
        <dbReference type="ARBA" id="ARBA00038359"/>
    </source>
</evidence>
<comment type="similarity">
    <text evidence="5">Belongs to the SAT4 family.</text>
</comment>
<evidence type="ECO:0000256" key="2">
    <source>
        <dbReference type="ARBA" id="ARBA00022692"/>
    </source>
</evidence>
<dbReference type="GeneID" id="37219162"/>
<gene>
    <name evidence="9" type="ORF">BO80DRAFT_209742</name>
</gene>
<proteinExistence type="inferred from homology"/>
<keyword evidence="10" id="KW-1185">Reference proteome</keyword>
<feature type="transmembrane region" description="Helical" evidence="7">
    <location>
        <begin position="29"/>
        <end position="48"/>
    </location>
</feature>
<feature type="transmembrane region" description="Helical" evidence="7">
    <location>
        <begin position="221"/>
        <end position="243"/>
    </location>
</feature>
<evidence type="ECO:0000259" key="8">
    <source>
        <dbReference type="Pfam" id="PF20684"/>
    </source>
</evidence>
<dbReference type="VEuPathDB" id="FungiDB:BO80DRAFT_209742"/>
<name>A0A395HBF6_9EURO</name>
<dbReference type="InterPro" id="IPR052337">
    <property type="entry name" value="SAT4-like"/>
</dbReference>
<feature type="region of interest" description="Disordered" evidence="6">
    <location>
        <begin position="295"/>
        <end position="319"/>
    </location>
</feature>
<dbReference type="EMBL" id="KZ824423">
    <property type="protein sequence ID" value="RAL04833.1"/>
    <property type="molecule type" value="Genomic_DNA"/>
</dbReference>
<dbReference type="AlphaFoldDB" id="A0A395HBF6"/>
<dbReference type="PANTHER" id="PTHR33048">
    <property type="entry name" value="PTH11-LIKE INTEGRAL MEMBRANE PROTEIN (AFU_ORTHOLOGUE AFUA_5G11245)"/>
    <property type="match status" value="1"/>
</dbReference>
<dbReference type="GO" id="GO:0016020">
    <property type="term" value="C:membrane"/>
    <property type="evidence" value="ECO:0007669"/>
    <property type="project" value="UniProtKB-SubCell"/>
</dbReference>
<feature type="domain" description="Rhodopsin" evidence="8">
    <location>
        <begin position="44"/>
        <end position="283"/>
    </location>
</feature>
<reference evidence="9 10" key="1">
    <citation type="submission" date="2018-02" db="EMBL/GenBank/DDBJ databases">
        <title>The genomes of Aspergillus section Nigri reveals drivers in fungal speciation.</title>
        <authorList>
            <consortium name="DOE Joint Genome Institute"/>
            <person name="Vesth T.C."/>
            <person name="Nybo J."/>
            <person name="Theobald S."/>
            <person name="Brandl J."/>
            <person name="Frisvad J.C."/>
            <person name="Nielsen K.F."/>
            <person name="Lyhne E.K."/>
            <person name="Kogle M.E."/>
            <person name="Kuo A."/>
            <person name="Riley R."/>
            <person name="Clum A."/>
            <person name="Nolan M."/>
            <person name="Lipzen A."/>
            <person name="Salamov A."/>
            <person name="Henrissat B."/>
            <person name="Wiebenga A."/>
            <person name="De vries R.P."/>
            <person name="Grigoriev I.V."/>
            <person name="Mortensen U.H."/>
            <person name="Andersen M.R."/>
            <person name="Baker S.E."/>
        </authorList>
    </citation>
    <scope>NUCLEOTIDE SEQUENCE [LARGE SCALE GENOMIC DNA]</scope>
    <source>
        <strain evidence="9 10">CBS 121593</strain>
    </source>
</reference>
<evidence type="ECO:0000256" key="4">
    <source>
        <dbReference type="ARBA" id="ARBA00023136"/>
    </source>
</evidence>
<dbReference type="RefSeq" id="XP_025579160.1">
    <property type="nucleotide sequence ID" value="XM_025714297.1"/>
</dbReference>
<keyword evidence="3 7" id="KW-1133">Transmembrane helix</keyword>
<accession>A0A395HBF6</accession>
<dbReference type="PANTHER" id="PTHR33048:SF124">
    <property type="entry name" value="INTEGRAL MEMBRANE PROTEIN"/>
    <property type="match status" value="1"/>
</dbReference>
<evidence type="ECO:0000256" key="7">
    <source>
        <dbReference type="SAM" id="Phobius"/>
    </source>
</evidence>
<keyword evidence="4 7" id="KW-0472">Membrane</keyword>
<feature type="transmembrane region" description="Helical" evidence="7">
    <location>
        <begin position="140"/>
        <end position="167"/>
    </location>
</feature>
<feature type="transmembrane region" description="Helical" evidence="7">
    <location>
        <begin position="187"/>
        <end position="209"/>
    </location>
</feature>
<feature type="transmembrane region" description="Helical" evidence="7">
    <location>
        <begin position="60"/>
        <end position="81"/>
    </location>
</feature>
<dbReference type="OrthoDB" id="5342292at2759"/>